<comment type="caution">
    <text evidence="2">The sequence shown here is derived from an EMBL/GenBank/DDBJ whole genome shotgun (WGS) entry which is preliminary data.</text>
</comment>
<feature type="compositionally biased region" description="Basic residues" evidence="1">
    <location>
        <begin position="168"/>
        <end position="178"/>
    </location>
</feature>
<feature type="region of interest" description="Disordered" evidence="1">
    <location>
        <begin position="105"/>
        <end position="178"/>
    </location>
</feature>
<reference evidence="2" key="1">
    <citation type="submission" date="2023-03" db="EMBL/GenBank/DDBJ databases">
        <title>Massive genome expansion in bonnet fungi (Mycena s.s.) driven by repeated elements and novel gene families across ecological guilds.</title>
        <authorList>
            <consortium name="Lawrence Berkeley National Laboratory"/>
            <person name="Harder C.B."/>
            <person name="Miyauchi S."/>
            <person name="Viragh M."/>
            <person name="Kuo A."/>
            <person name="Thoen E."/>
            <person name="Andreopoulos B."/>
            <person name="Lu D."/>
            <person name="Skrede I."/>
            <person name="Drula E."/>
            <person name="Henrissat B."/>
            <person name="Morin E."/>
            <person name="Kohler A."/>
            <person name="Barry K."/>
            <person name="LaButti K."/>
            <person name="Morin E."/>
            <person name="Salamov A."/>
            <person name="Lipzen A."/>
            <person name="Mereny Z."/>
            <person name="Hegedus B."/>
            <person name="Baldrian P."/>
            <person name="Stursova M."/>
            <person name="Weitz H."/>
            <person name="Taylor A."/>
            <person name="Grigoriev I.V."/>
            <person name="Nagy L.G."/>
            <person name="Martin F."/>
            <person name="Kauserud H."/>
        </authorList>
    </citation>
    <scope>NUCLEOTIDE SEQUENCE</scope>
    <source>
        <strain evidence="2">CBHHK182m</strain>
    </source>
</reference>
<accession>A0AAD7J0E1</accession>
<gene>
    <name evidence="2" type="ORF">B0H16DRAFT_1460095</name>
</gene>
<organism evidence="2 3">
    <name type="scientific">Mycena metata</name>
    <dbReference type="NCBI Taxonomy" id="1033252"/>
    <lineage>
        <taxon>Eukaryota</taxon>
        <taxon>Fungi</taxon>
        <taxon>Dikarya</taxon>
        <taxon>Basidiomycota</taxon>
        <taxon>Agaricomycotina</taxon>
        <taxon>Agaricomycetes</taxon>
        <taxon>Agaricomycetidae</taxon>
        <taxon>Agaricales</taxon>
        <taxon>Marasmiineae</taxon>
        <taxon>Mycenaceae</taxon>
        <taxon>Mycena</taxon>
    </lineage>
</organism>
<evidence type="ECO:0000313" key="3">
    <source>
        <dbReference type="Proteomes" id="UP001215598"/>
    </source>
</evidence>
<evidence type="ECO:0000313" key="2">
    <source>
        <dbReference type="EMBL" id="KAJ7752114.1"/>
    </source>
</evidence>
<evidence type="ECO:0000256" key="1">
    <source>
        <dbReference type="SAM" id="MobiDB-lite"/>
    </source>
</evidence>
<dbReference type="Proteomes" id="UP001215598">
    <property type="component" value="Unassembled WGS sequence"/>
</dbReference>
<dbReference type="AlphaFoldDB" id="A0AAD7J0E1"/>
<dbReference type="EMBL" id="JARKIB010000060">
    <property type="protein sequence ID" value="KAJ7752114.1"/>
    <property type="molecule type" value="Genomic_DNA"/>
</dbReference>
<keyword evidence="3" id="KW-1185">Reference proteome</keyword>
<protein>
    <submittedName>
        <fullName evidence="2">Uncharacterized protein</fullName>
    </submittedName>
</protein>
<sequence>MRIVKGIKKSGECTTNFVCVDYRQALAYPKPLDNGHHTMSSTANPKLVRSREFWAKLRRRQAERVALDSIFNTGVGGFNAQSIVTFVPGSTTPTHSVMLSSGRVLPISDQPESSNIERSAHVARPQPRPKPRRPLTRSGKTWEQEDAEMLARLQASKAKREAKEQAASRRKAAKSWSP</sequence>
<proteinExistence type="predicted"/>
<feature type="compositionally biased region" description="Basic and acidic residues" evidence="1">
    <location>
        <begin position="158"/>
        <end position="167"/>
    </location>
</feature>
<name>A0AAD7J0E1_9AGAR</name>